<dbReference type="RefSeq" id="WP_259413854.1">
    <property type="nucleotide sequence ID" value="NZ_JANWGH010000001.1"/>
</dbReference>
<sequence length="612" mass="67447">MDNSQAFPAQKNSWWLLLLFTLFFSFQDIDFAQRTYIVNSVEDLEDVDLSDKICADLKGNCTLRAALQNANASKLRDKVIFDLKDIRSKRIVLQSYLPAILYPVEIYGTVNESKIDLEKGIVIDGANIEFDLERHRNIPEAQTGFLLREKSSGSVINGLIFQSFRNMAIKVESDHSVIQNNIFGSLEDNPKKGNGAGVSLWGNENLIGGDLEKEANYFLGNYTGVSCITGNSNKVNGNFFGVLPDRNEKKGNIIAVYFGFPSENNFVFRNLISGNTIGLEVQGVGNTILQNKIGTDYSGTKVNGNLVGILIDSSSSRISIGDENLGNLISGNEVGIMVDSKNKSVSNLNAVRDRFSDIKIKGNLIGTDISGEFSLGNKNGIVLRNSGGTIIGGLHPAESNLISGNFQNGLILMDSFENLIFGNKIGTDISGKNAIPNSFGIRINKEVRQGYSSNNSICNNFISGNLEAGVYIGEGTKQLNLISNKIGWSGDQSYYKTNQKVGVFNLSLQENNCFGGESSQTKNIISSHEIGFLSDSFQYFDESLENKNLFQENRKNLLGTNDFDYLGYLSNIIIPNYFKKVEQISLSFRIARFPFDSASIVQLKKEISRLPD</sequence>
<organism evidence="1 2">
    <name type="scientific">Algoriphagus limi</name>
    <dbReference type="NCBI Taxonomy" id="2975273"/>
    <lineage>
        <taxon>Bacteria</taxon>
        <taxon>Pseudomonadati</taxon>
        <taxon>Bacteroidota</taxon>
        <taxon>Cytophagia</taxon>
        <taxon>Cytophagales</taxon>
        <taxon>Cyclobacteriaceae</taxon>
        <taxon>Algoriphagus</taxon>
    </lineage>
</organism>
<name>A0ABT2G5X2_9BACT</name>
<evidence type="ECO:0000313" key="2">
    <source>
        <dbReference type="Proteomes" id="UP001206788"/>
    </source>
</evidence>
<evidence type="ECO:0000313" key="1">
    <source>
        <dbReference type="EMBL" id="MCS5490178.1"/>
    </source>
</evidence>
<dbReference type="Proteomes" id="UP001206788">
    <property type="component" value="Unassembled WGS sequence"/>
</dbReference>
<evidence type="ECO:0008006" key="3">
    <source>
        <dbReference type="Google" id="ProtNLM"/>
    </source>
</evidence>
<reference evidence="1 2" key="1">
    <citation type="submission" date="2022-08" db="EMBL/GenBank/DDBJ databases">
        <title>Algoriphagus sp. CAU 1643 isolated from mud.</title>
        <authorList>
            <person name="Kim W."/>
        </authorList>
    </citation>
    <scope>NUCLEOTIDE SEQUENCE [LARGE SCALE GENOMIC DNA]</scope>
    <source>
        <strain evidence="1 2">CAU 1643</strain>
    </source>
</reference>
<accession>A0ABT2G5X2</accession>
<dbReference type="EMBL" id="JANWGH010000001">
    <property type="protein sequence ID" value="MCS5490178.1"/>
    <property type="molecule type" value="Genomic_DNA"/>
</dbReference>
<proteinExistence type="predicted"/>
<keyword evidence="2" id="KW-1185">Reference proteome</keyword>
<protein>
    <recommendedName>
        <fullName evidence="3">Periplasmic copper-binding protein NosD beta helix domain-containing protein</fullName>
    </recommendedName>
</protein>
<dbReference type="InterPro" id="IPR011050">
    <property type="entry name" value="Pectin_lyase_fold/virulence"/>
</dbReference>
<gene>
    <name evidence="1" type="ORF">NY014_07045</name>
</gene>
<comment type="caution">
    <text evidence="1">The sequence shown here is derived from an EMBL/GenBank/DDBJ whole genome shotgun (WGS) entry which is preliminary data.</text>
</comment>
<dbReference type="SUPFAM" id="SSF51126">
    <property type="entry name" value="Pectin lyase-like"/>
    <property type="match status" value="1"/>
</dbReference>